<dbReference type="RefSeq" id="WP_071896580.1">
    <property type="nucleotide sequence ID" value="NZ_MPIN01000001.1"/>
</dbReference>
<dbReference type="STRING" id="83449.BON30_04630"/>
<accession>A0A1L9BJU6</accession>
<reference evidence="2" key="1">
    <citation type="submission" date="2016-11" db="EMBL/GenBank/DDBJ databases">
        <authorList>
            <person name="Shukria A."/>
            <person name="Stevens D.C."/>
        </authorList>
    </citation>
    <scope>NUCLEOTIDE SEQUENCE [LARGE SCALE GENOMIC DNA]</scope>
    <source>
        <strain evidence="2">Cbfe23</strain>
    </source>
</reference>
<gene>
    <name evidence="1" type="ORF">BON30_04630</name>
</gene>
<name>A0A1L9BJU6_9BACT</name>
<dbReference type="PROSITE" id="PS51257">
    <property type="entry name" value="PROKAR_LIPOPROTEIN"/>
    <property type="match status" value="1"/>
</dbReference>
<organism evidence="1 2">
    <name type="scientific">Cystobacter ferrugineus</name>
    <dbReference type="NCBI Taxonomy" id="83449"/>
    <lineage>
        <taxon>Bacteria</taxon>
        <taxon>Pseudomonadati</taxon>
        <taxon>Myxococcota</taxon>
        <taxon>Myxococcia</taxon>
        <taxon>Myxococcales</taxon>
        <taxon>Cystobacterineae</taxon>
        <taxon>Archangiaceae</taxon>
        <taxon>Cystobacter</taxon>
    </lineage>
</organism>
<dbReference type="AlphaFoldDB" id="A0A1L9BJU6"/>
<reference evidence="1 2" key="2">
    <citation type="submission" date="2016-12" db="EMBL/GenBank/DDBJ databases">
        <title>Draft Genome Sequence of Cystobacter ferrugineus Strain Cbfe23.</title>
        <authorList>
            <person name="Akbar S."/>
            <person name="Dowd S.E."/>
            <person name="Stevens D.C."/>
        </authorList>
    </citation>
    <scope>NUCLEOTIDE SEQUENCE [LARGE SCALE GENOMIC DNA]</scope>
    <source>
        <strain evidence="1 2">Cbfe23</strain>
    </source>
</reference>
<protein>
    <recommendedName>
        <fullName evidence="3">Lipoprotein</fullName>
    </recommendedName>
</protein>
<evidence type="ECO:0000313" key="2">
    <source>
        <dbReference type="Proteomes" id="UP000182229"/>
    </source>
</evidence>
<dbReference type="Proteomes" id="UP000182229">
    <property type="component" value="Unassembled WGS sequence"/>
</dbReference>
<comment type="caution">
    <text evidence="1">The sequence shown here is derived from an EMBL/GenBank/DDBJ whole genome shotgun (WGS) entry which is preliminary data.</text>
</comment>
<dbReference type="EMBL" id="MPIN01000001">
    <property type="protein sequence ID" value="OJH42485.1"/>
    <property type="molecule type" value="Genomic_DNA"/>
</dbReference>
<evidence type="ECO:0008006" key="3">
    <source>
        <dbReference type="Google" id="ProtNLM"/>
    </source>
</evidence>
<sequence length="328" mass="36977">MNRTRSRAPRNQLRGSLGGLALLGALLGGCETYFVDPYPPELSTLTREKVVRAYDTPVVYGLIFDLHIPNAAECTRVKERLTAAFRSVLLPPGRKGMELYTQDLSPGCVQPNFRSYPYSQYAVQLRQAEERFGQGRVKPLLLYFNNVELPLPSPLREDFINLQNGGGNSPQLWALTTQDVLSNIRFTQSAPWTYSSDPRLTARFEELARTQLPFIQLEQSPAEGFALFTPQELSEVREFKGCTFSSGLEGVNFVYGPRTVSVDAAHPPRFQVTVPLKEPVPRNQKLEPVTIRFTLEVCRERCERFYPTPEGELLAWNATPRCFLTGSP</sequence>
<evidence type="ECO:0000313" key="1">
    <source>
        <dbReference type="EMBL" id="OJH42485.1"/>
    </source>
</evidence>
<keyword evidence="2" id="KW-1185">Reference proteome</keyword>
<dbReference type="OrthoDB" id="5509320at2"/>
<proteinExistence type="predicted"/>